<dbReference type="EMBL" id="JAQQAF010000005">
    <property type="protein sequence ID" value="KAJ8485308.1"/>
    <property type="molecule type" value="Genomic_DNA"/>
</dbReference>
<accession>A0AAV8QY19</accession>
<organism evidence="1 2">
    <name type="scientific">Ensete ventricosum</name>
    <name type="common">Abyssinian banana</name>
    <name type="synonym">Musa ensete</name>
    <dbReference type="NCBI Taxonomy" id="4639"/>
    <lineage>
        <taxon>Eukaryota</taxon>
        <taxon>Viridiplantae</taxon>
        <taxon>Streptophyta</taxon>
        <taxon>Embryophyta</taxon>
        <taxon>Tracheophyta</taxon>
        <taxon>Spermatophyta</taxon>
        <taxon>Magnoliopsida</taxon>
        <taxon>Liliopsida</taxon>
        <taxon>Zingiberales</taxon>
        <taxon>Musaceae</taxon>
        <taxon>Ensete</taxon>
    </lineage>
</organism>
<evidence type="ECO:0000313" key="1">
    <source>
        <dbReference type="EMBL" id="KAJ8485308.1"/>
    </source>
</evidence>
<keyword evidence="2" id="KW-1185">Reference proteome</keyword>
<protein>
    <submittedName>
        <fullName evidence="1">Uncharacterized protein</fullName>
    </submittedName>
</protein>
<reference evidence="1 2" key="1">
    <citation type="submission" date="2022-12" db="EMBL/GenBank/DDBJ databases">
        <title>Chromosome-scale assembly of the Ensete ventricosum genome.</title>
        <authorList>
            <person name="Dussert Y."/>
            <person name="Stocks J."/>
            <person name="Wendawek A."/>
            <person name="Woldeyes F."/>
            <person name="Nichols R.A."/>
            <person name="Borrell J.S."/>
        </authorList>
    </citation>
    <scope>NUCLEOTIDE SEQUENCE [LARGE SCALE GENOMIC DNA]</scope>
    <source>
        <strain evidence="2">cv. Maze</strain>
        <tissue evidence="1">Seeds</tissue>
    </source>
</reference>
<comment type="caution">
    <text evidence="1">The sequence shown here is derived from an EMBL/GenBank/DDBJ whole genome shotgun (WGS) entry which is preliminary data.</text>
</comment>
<gene>
    <name evidence="1" type="ORF">OPV22_017793</name>
</gene>
<name>A0AAV8QY19_ENSVE</name>
<dbReference type="Proteomes" id="UP001222027">
    <property type="component" value="Unassembled WGS sequence"/>
</dbReference>
<evidence type="ECO:0000313" key="2">
    <source>
        <dbReference type="Proteomes" id="UP001222027"/>
    </source>
</evidence>
<sequence>MAPNVACVDAWMEAGEFLASLPSLYSSCVRFELYVMEYSEGTSINGFICLVSKGLEMHVASHNPDNAPADRAHPIGVQLVPLKWSYAHFGFHLSGDDTLSPYYIKDFL</sequence>
<proteinExistence type="predicted"/>
<dbReference type="AlphaFoldDB" id="A0AAV8QY19"/>